<dbReference type="SMART" id="SM00132">
    <property type="entry name" value="LIM"/>
    <property type="match status" value="3"/>
</dbReference>
<dbReference type="GO" id="GO:0046872">
    <property type="term" value="F:metal ion binding"/>
    <property type="evidence" value="ECO:0007669"/>
    <property type="project" value="UniProtKB-KW"/>
</dbReference>
<feature type="region of interest" description="Disordered" evidence="5">
    <location>
        <begin position="1131"/>
        <end position="1172"/>
    </location>
</feature>
<dbReference type="InterPro" id="IPR000198">
    <property type="entry name" value="RhoGAP_dom"/>
</dbReference>
<feature type="compositionally biased region" description="Low complexity" evidence="5">
    <location>
        <begin position="1195"/>
        <end position="1228"/>
    </location>
</feature>
<feature type="region of interest" description="Disordered" evidence="5">
    <location>
        <begin position="1"/>
        <end position="64"/>
    </location>
</feature>
<evidence type="ECO:0000256" key="3">
    <source>
        <dbReference type="ARBA" id="ARBA00022833"/>
    </source>
</evidence>
<gene>
    <name evidence="8" type="primary">rga1</name>
    <name evidence="8" type="ORF">H4219_002398</name>
</gene>
<evidence type="ECO:0000256" key="5">
    <source>
        <dbReference type="SAM" id="MobiDB-lite"/>
    </source>
</evidence>
<feature type="region of interest" description="Disordered" evidence="5">
    <location>
        <begin position="583"/>
        <end position="617"/>
    </location>
</feature>
<keyword evidence="1" id="KW-0343">GTPase activation</keyword>
<dbReference type="PROSITE" id="PS50023">
    <property type="entry name" value="LIM_DOMAIN_2"/>
    <property type="match status" value="2"/>
</dbReference>
<dbReference type="SUPFAM" id="SSF57716">
    <property type="entry name" value="Glucocorticoid receptor-like (DNA-binding domain)"/>
    <property type="match status" value="2"/>
</dbReference>
<name>A0A9W7ZXR9_9FUNG</name>
<evidence type="ECO:0000313" key="9">
    <source>
        <dbReference type="Proteomes" id="UP001150538"/>
    </source>
</evidence>
<evidence type="ECO:0000313" key="8">
    <source>
        <dbReference type="EMBL" id="KAJ1918779.1"/>
    </source>
</evidence>
<keyword evidence="4" id="KW-0440">LIM domain</keyword>
<feature type="compositionally biased region" description="Polar residues" evidence="5">
    <location>
        <begin position="1131"/>
        <end position="1141"/>
    </location>
</feature>
<keyword evidence="9" id="KW-1185">Reference proteome</keyword>
<dbReference type="Pfam" id="PF00412">
    <property type="entry name" value="LIM"/>
    <property type="match status" value="3"/>
</dbReference>
<dbReference type="GO" id="GO:0051056">
    <property type="term" value="P:regulation of small GTPase mediated signal transduction"/>
    <property type="evidence" value="ECO:0007669"/>
    <property type="project" value="TreeGrafter"/>
</dbReference>
<feature type="domain" description="Rho-GAP" evidence="7">
    <location>
        <begin position="883"/>
        <end position="1087"/>
    </location>
</feature>
<evidence type="ECO:0000259" key="7">
    <source>
        <dbReference type="PROSITE" id="PS50238"/>
    </source>
</evidence>
<dbReference type="SUPFAM" id="SSF48350">
    <property type="entry name" value="GTPase activation domain, GAP"/>
    <property type="match status" value="1"/>
</dbReference>
<dbReference type="InterPro" id="IPR001781">
    <property type="entry name" value="Znf_LIM"/>
</dbReference>
<dbReference type="Gene3D" id="2.10.110.10">
    <property type="entry name" value="Cysteine Rich Protein"/>
    <property type="match status" value="3"/>
</dbReference>
<dbReference type="Proteomes" id="UP001150538">
    <property type="component" value="Unassembled WGS sequence"/>
</dbReference>
<evidence type="ECO:0000256" key="4">
    <source>
        <dbReference type="PROSITE-ProRule" id="PRU00125"/>
    </source>
</evidence>
<dbReference type="PROSITE" id="PS50238">
    <property type="entry name" value="RHOGAP"/>
    <property type="match status" value="1"/>
</dbReference>
<dbReference type="PANTHER" id="PTHR14963">
    <property type="entry name" value="RHO GTPASE ACTIVATING PROTEIN 18,19-RELATED"/>
    <property type="match status" value="1"/>
</dbReference>
<dbReference type="Pfam" id="PF00620">
    <property type="entry name" value="RhoGAP"/>
    <property type="match status" value="1"/>
</dbReference>
<protein>
    <submittedName>
        <fullName evidence="8">Rho-type GTPase activating protein Rga1</fullName>
    </submittedName>
</protein>
<organism evidence="8 9">
    <name type="scientific">Mycoemilia scoparia</name>
    <dbReference type="NCBI Taxonomy" id="417184"/>
    <lineage>
        <taxon>Eukaryota</taxon>
        <taxon>Fungi</taxon>
        <taxon>Fungi incertae sedis</taxon>
        <taxon>Zoopagomycota</taxon>
        <taxon>Kickxellomycotina</taxon>
        <taxon>Kickxellomycetes</taxon>
        <taxon>Kickxellales</taxon>
        <taxon>Kickxellaceae</taxon>
        <taxon>Mycoemilia</taxon>
    </lineage>
</organism>
<sequence length="1234" mass="138378">MPTTSSDSSSQGQEPEQQGVRDSSAINHHSNNSISDSNNTSSTHDQAAKELQLPLSPPSAGEGYGNVELHEAVIRPYHAEDAESATQCSTEGGDICPQCQEPTASTTVLSENNEGQCVQALGTIYHLKCVTCQTCGINVADCFFSVDSKDGGPPFMYCERHYYEKMNLMCATCKDPLDGTFVTGLGKKYHIEHFTCYVCPTVFGPDGTYYVHGGAPYCLYHYTYLISSKCSGCHQAIMKQYLQIRSHGFDERWHPECYMIYTFWNVRMCPPMYAPRAKGTIISLKEAMRSASLISDQQISQVWTVMSSFEESISTCINGILMHLLAGRYKDCLRQSERFIMHVDVLFASIDDLEDELSQFDDSTGLQHTREPKVLSRKVVSFFHVMANFNQADLNDTSKELLSLVASLAHTFKMLIRIALKGALKAQTEYACTESIQKLLTKLTETGDPQKWIRFRKSYQSINISSDSCVKCNDSISTECLISQKHSVRWHLDCFTCSQCNKEIRRMYPRVGLDESTMKLLCPTCKGDRELSVGEFSFVSQLEVYSFLLAVAMKRLYSRMRTKIADIDKHAPMQDYYHHAQKFGQQQMHPQQQQQPHQSQQQSHQYQQQHYHDQAQQIRHHLPHMVDRRLEGENLPSKLIRKQTRVSPTPLSSLAAATAAANTNNNGAPHHHHHHGVRPSLNMAPNANNEQKITICEPEPPIPANHAIADRRRTRVSHTSALTLHARMRNSLTGDMETVPRTLAEQQTLQNQDSVNPDQIQAHIAATSDSEAKQTEPIKHDGASPQIKSQLEAGKSKAYFMTDLNTATLFCSKHVAVSKLTKMLANSDITQAELISLIGSSKSTKGTSVWAKLKTNWKQAAAKKGGNEREKDRDRQQYPTFGVGLDILLDRQGQDTDLGIHGKNDPVVPRFFEMMIKTLTKMDLAVEGIFRKNGNIRRLRELTEAVDKNMDRVELEKESSVQVAALLKKFLRELPEPLVPFNMRRLFLSILSLPQESQFTAFQYAILLLPTINRDMLNVLLTFLSWVAKYSYVNEETGSKMDAHNLAMVITPNILYADIKEPSKDDTFSYAATSVIYQIMEYGPSVWLIPDDVMAFLNNGLSVFMDGKAELNTKELLHRYEEFSQTFKLSESSNGYASSGDQHQHPAADEQSKNKVYDSSKELPPTPNDGDFVSRRIAAAVASVDAHHQLTPTYPSASTSRHSPAPPSSSHTAHSAYPNANSSNSANNHVVQAL</sequence>
<accession>A0A9W7ZXR9</accession>
<proteinExistence type="predicted"/>
<keyword evidence="3 4" id="KW-0862">Zinc</keyword>
<feature type="compositionally biased region" description="Low complexity" evidence="5">
    <location>
        <begin position="585"/>
        <end position="617"/>
    </location>
</feature>
<feature type="region of interest" description="Disordered" evidence="5">
    <location>
        <begin position="1188"/>
        <end position="1234"/>
    </location>
</feature>
<feature type="compositionally biased region" description="Basic and acidic residues" evidence="5">
    <location>
        <begin position="770"/>
        <end position="782"/>
    </location>
</feature>
<dbReference type="Gene3D" id="1.10.555.10">
    <property type="entry name" value="Rho GTPase activation protein"/>
    <property type="match status" value="1"/>
</dbReference>
<reference evidence="8" key="1">
    <citation type="submission" date="2022-07" db="EMBL/GenBank/DDBJ databases">
        <title>Phylogenomic reconstructions and comparative analyses of Kickxellomycotina fungi.</title>
        <authorList>
            <person name="Reynolds N.K."/>
            <person name="Stajich J.E."/>
            <person name="Barry K."/>
            <person name="Grigoriev I.V."/>
            <person name="Crous P."/>
            <person name="Smith M.E."/>
        </authorList>
    </citation>
    <scope>NUCLEOTIDE SEQUENCE</scope>
    <source>
        <strain evidence="8">NBRC 100468</strain>
    </source>
</reference>
<evidence type="ECO:0000259" key="6">
    <source>
        <dbReference type="PROSITE" id="PS50023"/>
    </source>
</evidence>
<evidence type="ECO:0000256" key="1">
    <source>
        <dbReference type="ARBA" id="ARBA00022468"/>
    </source>
</evidence>
<dbReference type="PANTHER" id="PTHR14963:SF7">
    <property type="entry name" value="RHO GTPASE-ACTIVATING PROTEIN 19"/>
    <property type="match status" value="1"/>
</dbReference>
<feature type="domain" description="LIM zinc-binding" evidence="6">
    <location>
        <begin position="467"/>
        <end position="532"/>
    </location>
</feature>
<feature type="region of interest" description="Disordered" evidence="5">
    <location>
        <begin position="766"/>
        <end position="786"/>
    </location>
</feature>
<feature type="compositionally biased region" description="Low complexity" evidence="5">
    <location>
        <begin position="1"/>
        <end position="45"/>
    </location>
</feature>
<keyword evidence="2 4" id="KW-0479">Metal-binding</keyword>
<feature type="domain" description="LIM zinc-binding" evidence="6">
    <location>
        <begin position="168"/>
        <end position="228"/>
    </location>
</feature>
<dbReference type="GO" id="GO:0005096">
    <property type="term" value="F:GTPase activator activity"/>
    <property type="evidence" value="ECO:0007669"/>
    <property type="project" value="UniProtKB-KW"/>
</dbReference>
<dbReference type="EMBL" id="JANBPU010000038">
    <property type="protein sequence ID" value="KAJ1918779.1"/>
    <property type="molecule type" value="Genomic_DNA"/>
</dbReference>
<dbReference type="GO" id="GO:0005737">
    <property type="term" value="C:cytoplasm"/>
    <property type="evidence" value="ECO:0007669"/>
    <property type="project" value="TreeGrafter"/>
</dbReference>
<dbReference type="SMART" id="SM00324">
    <property type="entry name" value="RhoGAP"/>
    <property type="match status" value="1"/>
</dbReference>
<comment type="caution">
    <text evidence="8">The sequence shown here is derived from an EMBL/GenBank/DDBJ whole genome shotgun (WGS) entry which is preliminary data.</text>
</comment>
<dbReference type="AlphaFoldDB" id="A0A9W7ZXR9"/>
<dbReference type="OrthoDB" id="20689at2759"/>
<feature type="compositionally biased region" description="Basic and acidic residues" evidence="5">
    <location>
        <begin position="1142"/>
        <end position="1161"/>
    </location>
</feature>
<dbReference type="InterPro" id="IPR008936">
    <property type="entry name" value="Rho_GTPase_activation_prot"/>
</dbReference>
<dbReference type="GO" id="GO:0007165">
    <property type="term" value="P:signal transduction"/>
    <property type="evidence" value="ECO:0007669"/>
    <property type="project" value="InterPro"/>
</dbReference>
<dbReference type="PROSITE" id="PS00478">
    <property type="entry name" value="LIM_DOMAIN_1"/>
    <property type="match status" value="2"/>
</dbReference>
<evidence type="ECO:0000256" key="2">
    <source>
        <dbReference type="ARBA" id="ARBA00022723"/>
    </source>
</evidence>